<evidence type="ECO:0000256" key="2">
    <source>
        <dbReference type="PROSITE-ProRule" id="PRU00169"/>
    </source>
</evidence>
<dbReference type="SUPFAM" id="SSF52172">
    <property type="entry name" value="CheY-like"/>
    <property type="match status" value="1"/>
</dbReference>
<dbReference type="Pfam" id="PF00072">
    <property type="entry name" value="Response_reg"/>
    <property type="match status" value="1"/>
</dbReference>
<protein>
    <submittedName>
        <fullName evidence="4">Response regulator receiver domain-containing protein</fullName>
    </submittedName>
</protein>
<dbReference type="EMBL" id="FWZT01000002">
    <property type="protein sequence ID" value="SME96882.1"/>
    <property type="molecule type" value="Genomic_DNA"/>
</dbReference>
<dbReference type="Proteomes" id="UP000192907">
    <property type="component" value="Unassembled WGS sequence"/>
</dbReference>
<dbReference type="Gene3D" id="3.40.50.2300">
    <property type="match status" value="1"/>
</dbReference>
<evidence type="ECO:0000259" key="3">
    <source>
        <dbReference type="PROSITE" id="PS50110"/>
    </source>
</evidence>
<name>A0A1Y6BBX1_9BACT</name>
<dbReference type="InterPro" id="IPR001789">
    <property type="entry name" value="Sig_transdc_resp-reg_receiver"/>
</dbReference>
<dbReference type="GO" id="GO:0000160">
    <property type="term" value="P:phosphorelay signal transduction system"/>
    <property type="evidence" value="ECO:0007669"/>
    <property type="project" value="InterPro"/>
</dbReference>
<organism evidence="4 5">
    <name type="scientific">Pseudobacteriovorax antillogorgiicola</name>
    <dbReference type="NCBI Taxonomy" id="1513793"/>
    <lineage>
        <taxon>Bacteria</taxon>
        <taxon>Pseudomonadati</taxon>
        <taxon>Bdellovibrionota</taxon>
        <taxon>Oligoflexia</taxon>
        <taxon>Oligoflexales</taxon>
        <taxon>Pseudobacteriovoracaceae</taxon>
        <taxon>Pseudobacteriovorax</taxon>
    </lineage>
</organism>
<accession>A0A1Y6BBX1</accession>
<dbReference type="RefSeq" id="WP_132315136.1">
    <property type="nucleotide sequence ID" value="NZ_FWZT01000002.1"/>
</dbReference>
<keyword evidence="1 2" id="KW-0597">Phosphoprotein</keyword>
<proteinExistence type="predicted"/>
<feature type="modified residue" description="4-aspartylphosphate" evidence="2">
    <location>
        <position position="52"/>
    </location>
</feature>
<evidence type="ECO:0000313" key="4">
    <source>
        <dbReference type="EMBL" id="SME96882.1"/>
    </source>
</evidence>
<dbReference type="STRING" id="1513793.SAMN06296036_102321"/>
<dbReference type="InterPro" id="IPR011006">
    <property type="entry name" value="CheY-like_superfamily"/>
</dbReference>
<keyword evidence="5" id="KW-1185">Reference proteome</keyword>
<dbReference type="InterPro" id="IPR050595">
    <property type="entry name" value="Bact_response_regulator"/>
</dbReference>
<dbReference type="PANTHER" id="PTHR44591:SF3">
    <property type="entry name" value="RESPONSE REGULATORY DOMAIN-CONTAINING PROTEIN"/>
    <property type="match status" value="1"/>
</dbReference>
<dbReference type="PROSITE" id="PS50110">
    <property type="entry name" value="RESPONSE_REGULATORY"/>
    <property type="match status" value="1"/>
</dbReference>
<sequence length="117" mass="12924">MPKILIVDDEVDICEMMSFTFDSHGFETFVAHDAAAAFELVKTEDPDLVVSDIRMPKGGGMKLLEDIKNHNADRPKVFLITGYSDNTREEAISAGAEDVLAKPIKLQELVERVTSAI</sequence>
<dbReference type="OrthoDB" id="5294832at2"/>
<gene>
    <name evidence="4" type="ORF">SAMN06296036_102321</name>
</gene>
<evidence type="ECO:0000256" key="1">
    <source>
        <dbReference type="ARBA" id="ARBA00022553"/>
    </source>
</evidence>
<dbReference type="PANTHER" id="PTHR44591">
    <property type="entry name" value="STRESS RESPONSE REGULATOR PROTEIN 1"/>
    <property type="match status" value="1"/>
</dbReference>
<reference evidence="5" key="1">
    <citation type="submission" date="2017-04" db="EMBL/GenBank/DDBJ databases">
        <authorList>
            <person name="Varghese N."/>
            <person name="Submissions S."/>
        </authorList>
    </citation>
    <scope>NUCLEOTIDE SEQUENCE [LARGE SCALE GENOMIC DNA]</scope>
    <source>
        <strain evidence="5">RKEM611</strain>
    </source>
</reference>
<dbReference type="AlphaFoldDB" id="A0A1Y6BBX1"/>
<feature type="domain" description="Response regulatory" evidence="3">
    <location>
        <begin position="3"/>
        <end position="117"/>
    </location>
</feature>
<evidence type="ECO:0000313" key="5">
    <source>
        <dbReference type="Proteomes" id="UP000192907"/>
    </source>
</evidence>
<dbReference type="SMART" id="SM00448">
    <property type="entry name" value="REC"/>
    <property type="match status" value="1"/>
</dbReference>